<evidence type="ECO:0000256" key="2">
    <source>
        <dbReference type="ARBA" id="ARBA00023015"/>
    </source>
</evidence>
<protein>
    <submittedName>
        <fullName evidence="7">RNA polymerase sigma-70 factor, ECF subfamily</fullName>
    </submittedName>
</protein>
<dbReference type="Gene3D" id="1.10.10.10">
    <property type="entry name" value="Winged helix-like DNA-binding domain superfamily/Winged helix DNA-binding domain"/>
    <property type="match status" value="1"/>
</dbReference>
<dbReference type="PANTHER" id="PTHR43133:SF46">
    <property type="entry name" value="RNA POLYMERASE SIGMA-70 FACTOR ECF SUBFAMILY"/>
    <property type="match status" value="1"/>
</dbReference>
<dbReference type="InterPro" id="IPR039425">
    <property type="entry name" value="RNA_pol_sigma-70-like"/>
</dbReference>
<dbReference type="InterPro" id="IPR036388">
    <property type="entry name" value="WH-like_DNA-bd_sf"/>
</dbReference>
<proteinExistence type="inferred from homology"/>
<dbReference type="SUPFAM" id="SSF88946">
    <property type="entry name" value="Sigma2 domain of RNA polymerase sigma factors"/>
    <property type="match status" value="1"/>
</dbReference>
<comment type="similarity">
    <text evidence="1">Belongs to the sigma-70 factor family. ECF subfamily.</text>
</comment>
<evidence type="ECO:0000259" key="5">
    <source>
        <dbReference type="Pfam" id="PF04542"/>
    </source>
</evidence>
<dbReference type="InterPro" id="IPR013325">
    <property type="entry name" value="RNA_pol_sigma_r2"/>
</dbReference>
<dbReference type="STRING" id="1033731.SAMN05444145_101182"/>
<sequence>MKTKETEKELLRRLKQGDREAFDAIYERWGGYVYNFTCKTLFNKSLAEDITQELFLRLWEYRATIDEERNFQAWVFTVARNLVYREGRRMLLNSAFIDVVQQEGSRRGGENTTDNMVNLSFTSEYIAKLVEEMPPARKRIYILNKQEGLSVKEIARRLNLSEKTIETQLYHANIFMRSRFRNIHLFCALLFLAANS</sequence>
<keyword evidence="4" id="KW-0804">Transcription</keyword>
<keyword evidence="8" id="KW-1185">Reference proteome</keyword>
<name>A0A1H3XDP0_9BACT</name>
<feature type="domain" description="RNA polymerase sigma-70 region 2" evidence="5">
    <location>
        <begin position="25"/>
        <end position="89"/>
    </location>
</feature>
<dbReference type="GO" id="GO:0006352">
    <property type="term" value="P:DNA-templated transcription initiation"/>
    <property type="evidence" value="ECO:0007669"/>
    <property type="project" value="InterPro"/>
</dbReference>
<evidence type="ECO:0000256" key="3">
    <source>
        <dbReference type="ARBA" id="ARBA00023082"/>
    </source>
</evidence>
<dbReference type="SUPFAM" id="SSF88659">
    <property type="entry name" value="Sigma3 and sigma4 domains of RNA polymerase sigma factors"/>
    <property type="match status" value="1"/>
</dbReference>
<feature type="domain" description="RNA polymerase sigma factor 70 region 4 type 2" evidence="6">
    <location>
        <begin position="124"/>
        <end position="172"/>
    </location>
</feature>
<dbReference type="GO" id="GO:0016987">
    <property type="term" value="F:sigma factor activity"/>
    <property type="evidence" value="ECO:0007669"/>
    <property type="project" value="UniProtKB-KW"/>
</dbReference>
<gene>
    <name evidence="7" type="ORF">SAMN05444145_101182</name>
</gene>
<dbReference type="InterPro" id="IPR007627">
    <property type="entry name" value="RNA_pol_sigma70_r2"/>
</dbReference>
<dbReference type="NCBIfam" id="TIGR02937">
    <property type="entry name" value="sigma70-ECF"/>
    <property type="match status" value="1"/>
</dbReference>
<dbReference type="OrthoDB" id="759001at2"/>
<dbReference type="RefSeq" id="WP_010259286.1">
    <property type="nucleotide sequence ID" value="NZ_CAEG01000001.1"/>
</dbReference>
<evidence type="ECO:0000259" key="6">
    <source>
        <dbReference type="Pfam" id="PF08281"/>
    </source>
</evidence>
<keyword evidence="3" id="KW-0731">Sigma factor</keyword>
<dbReference type="InterPro" id="IPR013249">
    <property type="entry name" value="RNA_pol_sigma70_r4_t2"/>
</dbReference>
<dbReference type="AlphaFoldDB" id="A0A1H3XDP0"/>
<reference evidence="7 8" key="1">
    <citation type="submission" date="2016-10" db="EMBL/GenBank/DDBJ databases">
        <authorList>
            <person name="de Groot N.N."/>
        </authorList>
    </citation>
    <scope>NUCLEOTIDE SEQUENCE [LARGE SCALE GENOMIC DNA]</scope>
    <source>
        <strain evidence="7 8">DSM 25383</strain>
    </source>
</reference>
<dbReference type="EMBL" id="FNRI01000001">
    <property type="protein sequence ID" value="SDZ97340.1"/>
    <property type="molecule type" value="Genomic_DNA"/>
</dbReference>
<dbReference type="Pfam" id="PF08281">
    <property type="entry name" value="Sigma70_r4_2"/>
    <property type="match status" value="1"/>
</dbReference>
<accession>A0A1H3XDP0</accession>
<dbReference type="GO" id="GO:0003677">
    <property type="term" value="F:DNA binding"/>
    <property type="evidence" value="ECO:0007669"/>
    <property type="project" value="InterPro"/>
</dbReference>
<evidence type="ECO:0000313" key="8">
    <source>
        <dbReference type="Proteomes" id="UP000183253"/>
    </source>
</evidence>
<organism evidence="7 8">
    <name type="scientific">Alistipes timonensis JC136</name>
    <dbReference type="NCBI Taxonomy" id="1033731"/>
    <lineage>
        <taxon>Bacteria</taxon>
        <taxon>Pseudomonadati</taxon>
        <taxon>Bacteroidota</taxon>
        <taxon>Bacteroidia</taxon>
        <taxon>Bacteroidales</taxon>
        <taxon>Rikenellaceae</taxon>
        <taxon>Alistipes</taxon>
    </lineage>
</organism>
<evidence type="ECO:0000256" key="1">
    <source>
        <dbReference type="ARBA" id="ARBA00010641"/>
    </source>
</evidence>
<dbReference type="Gene3D" id="1.10.1740.10">
    <property type="match status" value="1"/>
</dbReference>
<dbReference type="InterPro" id="IPR014284">
    <property type="entry name" value="RNA_pol_sigma-70_dom"/>
</dbReference>
<dbReference type="InterPro" id="IPR013324">
    <property type="entry name" value="RNA_pol_sigma_r3/r4-like"/>
</dbReference>
<keyword evidence="2" id="KW-0805">Transcription regulation</keyword>
<dbReference type="Pfam" id="PF04542">
    <property type="entry name" value="Sigma70_r2"/>
    <property type="match status" value="1"/>
</dbReference>
<evidence type="ECO:0000256" key="4">
    <source>
        <dbReference type="ARBA" id="ARBA00023163"/>
    </source>
</evidence>
<evidence type="ECO:0000313" key="7">
    <source>
        <dbReference type="EMBL" id="SDZ97340.1"/>
    </source>
</evidence>
<dbReference type="PANTHER" id="PTHR43133">
    <property type="entry name" value="RNA POLYMERASE ECF-TYPE SIGMA FACTO"/>
    <property type="match status" value="1"/>
</dbReference>
<dbReference type="Proteomes" id="UP000183253">
    <property type="component" value="Unassembled WGS sequence"/>
</dbReference>